<dbReference type="InterPro" id="IPR006502">
    <property type="entry name" value="PDDEXK-like"/>
</dbReference>
<dbReference type="Proteomes" id="UP001642487">
    <property type="component" value="Chromosome 1"/>
</dbReference>
<dbReference type="NCBIfam" id="TIGR01615">
    <property type="entry name" value="A_thal_3542"/>
    <property type="match status" value="1"/>
</dbReference>
<accession>A0ABP0XN26</accession>
<name>A0ABP0XN26_9ROSI</name>
<organism evidence="1 2">
    <name type="scientific">Citrullus colocynthis</name>
    <name type="common">colocynth</name>
    <dbReference type="NCBI Taxonomy" id="252529"/>
    <lineage>
        <taxon>Eukaryota</taxon>
        <taxon>Viridiplantae</taxon>
        <taxon>Streptophyta</taxon>
        <taxon>Embryophyta</taxon>
        <taxon>Tracheophyta</taxon>
        <taxon>Spermatophyta</taxon>
        <taxon>Magnoliopsida</taxon>
        <taxon>eudicotyledons</taxon>
        <taxon>Gunneridae</taxon>
        <taxon>Pentapetalae</taxon>
        <taxon>rosids</taxon>
        <taxon>fabids</taxon>
        <taxon>Cucurbitales</taxon>
        <taxon>Cucurbitaceae</taxon>
        <taxon>Benincaseae</taxon>
        <taxon>Citrullus</taxon>
    </lineage>
</organism>
<protein>
    <recommendedName>
        <fullName evidence="3">Cruciferin</fullName>
    </recommendedName>
</protein>
<gene>
    <name evidence="1" type="ORF">CITCOLO1_LOCUS334</name>
</gene>
<proteinExistence type="predicted"/>
<dbReference type="EMBL" id="OZ021735">
    <property type="protein sequence ID" value="CAK9308816.1"/>
    <property type="molecule type" value="Genomic_DNA"/>
</dbReference>
<sequence>MDCRVCVAGGDLWVKVGGRVGGGIGGVGQMGGFSHESEHDLALMVSDFLENGSGGAESWCSSDSDSGVSDLAHLAEKIVFYKNPVSQYESDLLSVVHSLTLSMNEKDLNMNKIGLCNASCIRFVLVKLLRFSGYDAAVCTTRWQGAGKVPGGDHEYIDVVNYTSGSSERLIIDIDFRSHFEIARAVESYDRILNSLPVIYVGSLSRLKHFLQIMVEAAKSSLKLNSMPLPPWRSLAYLQAKWQSPCQRMLHPEEQQQLGSRDILSHKQCSGHLKRLQSVLQSEIETERFLRPVNGDNIRKIKTERRRHSLLRAI</sequence>
<dbReference type="PANTHER" id="PTHR31579">
    <property type="entry name" value="OS03G0796600 PROTEIN"/>
    <property type="match status" value="1"/>
</dbReference>
<evidence type="ECO:0000313" key="2">
    <source>
        <dbReference type="Proteomes" id="UP001642487"/>
    </source>
</evidence>
<keyword evidence="2" id="KW-1185">Reference proteome</keyword>
<evidence type="ECO:0008006" key="3">
    <source>
        <dbReference type="Google" id="ProtNLM"/>
    </source>
</evidence>
<reference evidence="1 2" key="1">
    <citation type="submission" date="2024-03" db="EMBL/GenBank/DDBJ databases">
        <authorList>
            <person name="Gkanogiannis A."/>
            <person name="Becerra Lopez-Lavalle L."/>
        </authorList>
    </citation>
    <scope>NUCLEOTIDE SEQUENCE [LARGE SCALE GENOMIC DNA]</scope>
</reference>
<dbReference type="PANTHER" id="PTHR31579:SF39">
    <property type="entry name" value="OS01G0973600 PROTEIN"/>
    <property type="match status" value="1"/>
</dbReference>
<dbReference type="Pfam" id="PF04720">
    <property type="entry name" value="PDDEXK_6"/>
    <property type="match status" value="1"/>
</dbReference>
<evidence type="ECO:0000313" key="1">
    <source>
        <dbReference type="EMBL" id="CAK9308816.1"/>
    </source>
</evidence>